<evidence type="ECO:0000256" key="10">
    <source>
        <dbReference type="HAMAP-Rule" id="MF_00379"/>
    </source>
</evidence>
<dbReference type="STRING" id="331113.SNE_A02130"/>
<evidence type="ECO:0000256" key="4">
    <source>
        <dbReference type="ARBA" id="ARBA00022723"/>
    </source>
</evidence>
<feature type="binding site" evidence="10">
    <location>
        <position position="30"/>
    </location>
    <ligand>
        <name>(6S)-5-formyl-5,6,7,8-tetrahydrofolate</name>
        <dbReference type="ChEBI" id="CHEBI:57457"/>
    </ligand>
</feature>
<dbReference type="OrthoDB" id="9805918at2"/>
<dbReference type="InterPro" id="IPR027266">
    <property type="entry name" value="TrmE/GcvT-like"/>
</dbReference>
<dbReference type="FunFam" id="3.30.1360.120:FF:000003">
    <property type="entry name" value="tRNA modification GTPase MnmE"/>
    <property type="match status" value="1"/>
</dbReference>
<dbReference type="FunFam" id="3.40.50.300:FF:001376">
    <property type="entry name" value="tRNA modification GTPase MnmE"/>
    <property type="match status" value="1"/>
</dbReference>
<feature type="binding site" evidence="10">
    <location>
        <position position="259"/>
    </location>
    <ligand>
        <name>K(+)</name>
        <dbReference type="ChEBI" id="CHEBI:29103"/>
    </ligand>
</feature>
<feature type="binding site" evidence="10">
    <location>
        <position position="260"/>
    </location>
    <ligand>
        <name>Mg(2+)</name>
        <dbReference type="ChEBI" id="CHEBI:18420"/>
    </ligand>
</feature>
<evidence type="ECO:0000313" key="13">
    <source>
        <dbReference type="EMBL" id="CCB88090.1"/>
    </source>
</evidence>
<dbReference type="PRINTS" id="PR00326">
    <property type="entry name" value="GTP1OBG"/>
</dbReference>
<comment type="caution">
    <text evidence="10">Lacks conserved residue(s) required for the propagation of feature annotation.</text>
</comment>
<evidence type="ECO:0000256" key="5">
    <source>
        <dbReference type="ARBA" id="ARBA00022741"/>
    </source>
</evidence>
<keyword evidence="9 10" id="KW-0342">GTP-binding</keyword>
<comment type="subunit">
    <text evidence="10">Homodimer. Heterotetramer of two MnmE and two MnmG subunits.</text>
</comment>
<feature type="binding site" evidence="10">
    <location>
        <begin position="235"/>
        <end position="240"/>
    </location>
    <ligand>
        <name>GTP</name>
        <dbReference type="ChEBI" id="CHEBI:37565"/>
    </ligand>
</feature>
<feature type="binding site" evidence="10">
    <location>
        <position position="239"/>
    </location>
    <ligand>
        <name>Mg(2+)</name>
        <dbReference type="ChEBI" id="CHEBI:18420"/>
    </ligand>
</feature>
<keyword evidence="6 10" id="KW-0378">Hydrolase</keyword>
<dbReference type="NCBIfam" id="TIGR00450">
    <property type="entry name" value="mnmE_trmE_thdF"/>
    <property type="match status" value="1"/>
</dbReference>
<dbReference type="GO" id="GO:0046872">
    <property type="term" value="F:metal ion binding"/>
    <property type="evidence" value="ECO:0007669"/>
    <property type="project" value="UniProtKB-KW"/>
</dbReference>
<evidence type="ECO:0000256" key="6">
    <source>
        <dbReference type="ARBA" id="ARBA00022801"/>
    </source>
</evidence>
<dbReference type="SUPFAM" id="SSF52540">
    <property type="entry name" value="P-loop containing nucleoside triphosphate hydrolases"/>
    <property type="match status" value="1"/>
</dbReference>
<feature type="binding site" evidence="10">
    <location>
        <begin position="254"/>
        <end position="260"/>
    </location>
    <ligand>
        <name>GTP</name>
        <dbReference type="ChEBI" id="CHEBI:37565"/>
    </ligand>
</feature>
<dbReference type="NCBIfam" id="TIGR00231">
    <property type="entry name" value="small_GTP"/>
    <property type="match status" value="1"/>
</dbReference>
<gene>
    <name evidence="10 13" type="primary">mnmE</name>
    <name evidence="10" type="synonym">trmE</name>
    <name evidence="13" type="ordered locus">SNE_A02130</name>
</gene>
<feature type="binding site" evidence="10">
    <location>
        <position position="456"/>
    </location>
    <ligand>
        <name>(6S)-5-formyl-5,6,7,8-tetrahydrofolate</name>
        <dbReference type="ChEBI" id="CHEBI:57457"/>
    </ligand>
</feature>
<dbReference type="Gene3D" id="1.20.120.430">
    <property type="entry name" value="tRNA modification GTPase MnmE domain 2"/>
    <property type="match status" value="1"/>
</dbReference>
<accession>F8L5U8</accession>
<feature type="binding site" evidence="10">
    <location>
        <position position="90"/>
    </location>
    <ligand>
        <name>(6S)-5-formyl-5,6,7,8-tetrahydrofolate</name>
        <dbReference type="ChEBI" id="CHEBI:57457"/>
    </ligand>
</feature>
<dbReference type="InterPro" id="IPR006073">
    <property type="entry name" value="GTP-bd"/>
</dbReference>
<feature type="domain" description="TrmE-type G" evidence="12">
    <location>
        <begin position="225"/>
        <end position="377"/>
    </location>
</feature>
<dbReference type="InterPro" id="IPR004520">
    <property type="entry name" value="GTPase_MnmE"/>
</dbReference>
<evidence type="ECO:0000256" key="2">
    <source>
        <dbReference type="ARBA" id="ARBA00022490"/>
    </source>
</evidence>
<dbReference type="InterPro" id="IPR027417">
    <property type="entry name" value="P-loop_NTPase"/>
</dbReference>
<keyword evidence="5 10" id="KW-0547">Nucleotide-binding</keyword>
<feature type="binding site" evidence="10">
    <location>
        <position position="235"/>
    </location>
    <ligand>
        <name>K(+)</name>
        <dbReference type="ChEBI" id="CHEBI:29103"/>
    </ligand>
</feature>
<comment type="function">
    <text evidence="10">Exhibits a very high intrinsic GTPase hydrolysis rate. Involved in the addition of a carboxymethylaminomethyl (cmnm) group at the wobble position (U34) of certain tRNAs, forming tRNA-cmnm(5)s(2)U34.</text>
</comment>
<dbReference type="Gene3D" id="3.30.1360.120">
    <property type="entry name" value="Probable tRNA modification gtpase trme, domain 1"/>
    <property type="match status" value="1"/>
</dbReference>
<protein>
    <recommendedName>
        <fullName evidence="10">tRNA modification GTPase MnmE</fullName>
        <ecNumber evidence="10">3.6.-.-</ecNumber>
    </recommendedName>
</protein>
<dbReference type="EC" id="3.6.-.-" evidence="10"/>
<sequence>MEFTHRTYEKGQTIAAVATPPGEGGIAVIRISGDEALDVADKIFSGSIHSYKTHTVHFGNILDENGAFIDEGLVIVMRTPRSYTGEDTVEIHCHGGTLITQKVLKAALRSGARAALPGEFTCKAFQNGKIDLTKAEAVQQVIASKNSLAMQAAENQLQGKLYKTIASFQQKLTDIAAILEAWVDFPEEGLEFASHEEMLTMLTAIIERMQHLLATFHEGKRLQTGLSICLLGAPNVGKSSLMNAIVGKDRAIVTDIPGTTRDILEEEIEMAGLNFRLLDTAGIREAEEIVEREGVRRSIAAAKEADLILLVVDISNPSIDSDLMAILPKGQTLLVWNKTDLKAADELPKLPFEAVRVSAKNYEGLEELKEAVHQIVWKSGPPSKEEVVLTNERHFQSLDRAIQATQKVSLGLQEELSPEFLTSDIRLALKELGTIIGVNITEDILSAIFSKFCVGK</sequence>
<organism evidence="13 14">
    <name type="scientific">Simkania negevensis (strain ATCC VR-1471 / DSM 27360 / Z)</name>
    <dbReference type="NCBI Taxonomy" id="331113"/>
    <lineage>
        <taxon>Bacteria</taxon>
        <taxon>Pseudomonadati</taxon>
        <taxon>Chlamydiota</taxon>
        <taxon>Chlamydiia</taxon>
        <taxon>Parachlamydiales</taxon>
        <taxon>Simkaniaceae</taxon>
        <taxon>Simkania</taxon>
    </lineage>
</organism>
<evidence type="ECO:0000256" key="3">
    <source>
        <dbReference type="ARBA" id="ARBA00022694"/>
    </source>
</evidence>
<dbReference type="PANTHER" id="PTHR42714:SF2">
    <property type="entry name" value="TRNA MODIFICATION GTPASE GTPBP3, MITOCHONDRIAL"/>
    <property type="match status" value="1"/>
</dbReference>
<keyword evidence="3 10" id="KW-0819">tRNA processing</keyword>
<dbReference type="GO" id="GO:0005829">
    <property type="term" value="C:cytosol"/>
    <property type="evidence" value="ECO:0007669"/>
    <property type="project" value="TreeGrafter"/>
</dbReference>
<dbReference type="CDD" id="cd04164">
    <property type="entry name" value="trmE"/>
    <property type="match status" value="1"/>
</dbReference>
<keyword evidence="7 10" id="KW-0460">Magnesium</keyword>
<feature type="binding site" evidence="10">
    <location>
        <position position="256"/>
    </location>
    <ligand>
        <name>K(+)</name>
        <dbReference type="ChEBI" id="CHEBI:29103"/>
    </ligand>
</feature>
<evidence type="ECO:0000256" key="8">
    <source>
        <dbReference type="ARBA" id="ARBA00022958"/>
    </source>
</evidence>
<dbReference type="NCBIfam" id="NF003661">
    <property type="entry name" value="PRK05291.1-3"/>
    <property type="match status" value="1"/>
</dbReference>
<comment type="cofactor">
    <cofactor evidence="10">
        <name>K(+)</name>
        <dbReference type="ChEBI" id="CHEBI:29103"/>
    </cofactor>
    <text evidence="10">Binds 1 potassium ion per subunit.</text>
</comment>
<dbReference type="Pfam" id="PF01926">
    <property type="entry name" value="MMR_HSR1"/>
    <property type="match status" value="1"/>
</dbReference>
<proteinExistence type="inferred from homology"/>
<dbReference type="GO" id="GO:0042802">
    <property type="term" value="F:identical protein binding"/>
    <property type="evidence" value="ECO:0007669"/>
    <property type="project" value="UniProtKB-ARBA"/>
</dbReference>
<keyword evidence="2 10" id="KW-0963">Cytoplasm</keyword>
<dbReference type="PROSITE" id="PS51709">
    <property type="entry name" value="G_TRME"/>
    <property type="match status" value="1"/>
</dbReference>
<dbReference type="KEGG" id="sng:SNE_A02130"/>
<evidence type="ECO:0000259" key="12">
    <source>
        <dbReference type="PROSITE" id="PS51709"/>
    </source>
</evidence>
<dbReference type="Pfam" id="PF10396">
    <property type="entry name" value="TrmE_N"/>
    <property type="match status" value="1"/>
</dbReference>
<evidence type="ECO:0000256" key="11">
    <source>
        <dbReference type="RuleBase" id="RU003313"/>
    </source>
</evidence>
<dbReference type="InterPro" id="IPR031168">
    <property type="entry name" value="G_TrmE"/>
</dbReference>
<evidence type="ECO:0000256" key="7">
    <source>
        <dbReference type="ARBA" id="ARBA00022842"/>
    </source>
</evidence>
<comment type="subcellular location">
    <subcellularLocation>
        <location evidence="10">Cytoplasm</location>
    </subcellularLocation>
</comment>
<dbReference type="GO" id="GO:0005525">
    <property type="term" value="F:GTP binding"/>
    <property type="evidence" value="ECO:0007669"/>
    <property type="project" value="UniProtKB-UniRule"/>
</dbReference>
<dbReference type="Gene3D" id="3.40.50.300">
    <property type="entry name" value="P-loop containing nucleotide triphosphate hydrolases"/>
    <property type="match status" value="1"/>
</dbReference>
<feature type="binding site" evidence="10">
    <location>
        <position position="254"/>
    </location>
    <ligand>
        <name>K(+)</name>
        <dbReference type="ChEBI" id="CHEBI:29103"/>
    </ligand>
</feature>
<evidence type="ECO:0000256" key="1">
    <source>
        <dbReference type="ARBA" id="ARBA00011043"/>
    </source>
</evidence>
<keyword evidence="4 10" id="KW-0479">Metal-binding</keyword>
<keyword evidence="8 10" id="KW-0630">Potassium</keyword>
<dbReference type="EMBL" id="FR872582">
    <property type="protein sequence ID" value="CCB88090.1"/>
    <property type="molecule type" value="Genomic_DNA"/>
</dbReference>
<dbReference type="GO" id="GO:0030488">
    <property type="term" value="P:tRNA methylation"/>
    <property type="evidence" value="ECO:0007669"/>
    <property type="project" value="TreeGrafter"/>
</dbReference>
<evidence type="ECO:0000313" key="14">
    <source>
        <dbReference type="Proteomes" id="UP000000496"/>
    </source>
</evidence>
<dbReference type="Pfam" id="PF12631">
    <property type="entry name" value="MnmE_helical"/>
    <property type="match status" value="1"/>
</dbReference>
<dbReference type="InterPro" id="IPR025867">
    <property type="entry name" value="MnmE_helical"/>
</dbReference>
<comment type="similarity">
    <text evidence="1 10 11">Belongs to the TRAFAC class TrmE-Era-EngA-EngB-Septin-like GTPase superfamily. TrmE GTPase family.</text>
</comment>
<dbReference type="CDD" id="cd14858">
    <property type="entry name" value="TrmE_N"/>
    <property type="match status" value="1"/>
</dbReference>
<dbReference type="GO" id="GO:0002098">
    <property type="term" value="P:tRNA wobble uridine modification"/>
    <property type="evidence" value="ECO:0007669"/>
    <property type="project" value="TreeGrafter"/>
</dbReference>
<evidence type="ECO:0000256" key="9">
    <source>
        <dbReference type="ARBA" id="ARBA00023134"/>
    </source>
</evidence>
<dbReference type="PANTHER" id="PTHR42714">
    <property type="entry name" value="TRNA MODIFICATION GTPASE GTPBP3"/>
    <property type="match status" value="1"/>
</dbReference>
<name>F8L5U8_SIMNZ</name>
<dbReference type="RefSeq" id="WP_013942557.1">
    <property type="nucleotide sequence ID" value="NC_015713.1"/>
</dbReference>
<feature type="binding site" evidence="10">
    <location>
        <position position="129"/>
    </location>
    <ligand>
        <name>(6S)-5-formyl-5,6,7,8-tetrahydrofolate</name>
        <dbReference type="ChEBI" id="CHEBI:57457"/>
    </ligand>
</feature>
<keyword evidence="14" id="KW-1185">Reference proteome</keyword>
<dbReference type="InterPro" id="IPR005225">
    <property type="entry name" value="Small_GTP-bd"/>
</dbReference>
<dbReference type="InterPro" id="IPR018948">
    <property type="entry name" value="GTP-bd_TrmE_N"/>
</dbReference>
<dbReference type="Proteomes" id="UP000000496">
    <property type="component" value="Chromosome gsn.131"/>
</dbReference>
<reference evidence="13 14" key="1">
    <citation type="journal article" date="2011" name="Mol. Biol. Evol.">
        <title>Unity in variety--the pan-genome of the Chlamydiae.</title>
        <authorList>
            <person name="Collingro A."/>
            <person name="Tischler P."/>
            <person name="Weinmaier T."/>
            <person name="Penz T."/>
            <person name="Heinz E."/>
            <person name="Brunham R.C."/>
            <person name="Read T.D."/>
            <person name="Bavoil P.M."/>
            <person name="Sachse K."/>
            <person name="Kahane S."/>
            <person name="Friedman M.G."/>
            <person name="Rattei T."/>
            <person name="Myers G.S."/>
            <person name="Horn M."/>
        </authorList>
    </citation>
    <scope>NUCLEOTIDE SEQUENCE [LARGE SCALE GENOMIC DNA]</scope>
    <source>
        <strain evidence="14">ATCC VR-1471 / Z</strain>
    </source>
</reference>
<dbReference type="GO" id="GO:0003924">
    <property type="term" value="F:GTPase activity"/>
    <property type="evidence" value="ECO:0007669"/>
    <property type="project" value="UniProtKB-UniRule"/>
</dbReference>
<dbReference type="HAMAP" id="MF_00379">
    <property type="entry name" value="GTPase_MnmE"/>
    <property type="match status" value="1"/>
</dbReference>
<dbReference type="eggNOG" id="COG0486">
    <property type="taxonomic scope" value="Bacteria"/>
</dbReference>
<dbReference type="AlphaFoldDB" id="F8L5U8"/>
<dbReference type="HOGENOM" id="CLU_019624_4_1_0"/>
<feature type="binding site" evidence="10">
    <location>
        <begin position="279"/>
        <end position="282"/>
    </location>
    <ligand>
        <name>GTP</name>
        <dbReference type="ChEBI" id="CHEBI:37565"/>
    </ligand>
</feature>
<dbReference type="InterPro" id="IPR027368">
    <property type="entry name" value="MnmE_dom2"/>
</dbReference>